<evidence type="ECO:0000256" key="4">
    <source>
        <dbReference type="ARBA" id="ARBA00023128"/>
    </source>
</evidence>
<proteinExistence type="inferred from homology"/>
<comment type="similarity">
    <text evidence="2">Belongs to the mitochondrion-specific ribosomal protein mL53 family.</text>
</comment>
<reference evidence="7 8" key="1">
    <citation type="submission" date="2016-10" db="EMBL/GenBank/DDBJ databases">
        <title>Draft genome sequence of Coniochaeta ligniaria NRRL30616, a lignocellulolytic fungus for bioabatement of inhibitors in plant biomass hydrolysates.</title>
        <authorList>
            <consortium name="DOE Joint Genome Institute"/>
            <person name="Jimenez D.J."/>
            <person name="Hector R.E."/>
            <person name="Riley R."/>
            <person name="Sun H."/>
            <person name="Grigoriev I.V."/>
            <person name="Van Elsas J.D."/>
            <person name="Nichols N.N."/>
        </authorList>
    </citation>
    <scope>NUCLEOTIDE SEQUENCE [LARGE SCALE GENOMIC DNA]</scope>
    <source>
        <strain evidence="7 8">NRRL 30616</strain>
    </source>
</reference>
<sequence>MISRFLTEVNTKFNPFSRQAKAARLFLTFLPPNARAQGVTIQSTLLPRQSTEPSMLYLKFKDGKEMNIDCEKMSIKSIIEEVDRHSRVLQKQADLTDG</sequence>
<gene>
    <name evidence="7" type="ORF">CONLIGDRAFT_675724</name>
</gene>
<evidence type="ECO:0000256" key="5">
    <source>
        <dbReference type="ARBA" id="ARBA00023274"/>
    </source>
</evidence>
<accession>A0A1J7J3U8</accession>
<dbReference type="InParanoid" id="A0A1J7J3U8"/>
<evidence type="ECO:0000256" key="2">
    <source>
        <dbReference type="ARBA" id="ARBA00005557"/>
    </source>
</evidence>
<evidence type="ECO:0000256" key="6">
    <source>
        <dbReference type="ARBA" id="ARBA00035180"/>
    </source>
</evidence>
<dbReference type="GO" id="GO:0003735">
    <property type="term" value="F:structural constituent of ribosome"/>
    <property type="evidence" value="ECO:0007669"/>
    <property type="project" value="TreeGrafter"/>
</dbReference>
<dbReference type="PANTHER" id="PTHR28236">
    <property type="entry name" value="54S RIBOSOMAL PROTEIN L44, MITOCHONDRIAL"/>
    <property type="match status" value="1"/>
</dbReference>
<evidence type="ECO:0000313" key="7">
    <source>
        <dbReference type="EMBL" id="OIW34767.1"/>
    </source>
</evidence>
<evidence type="ECO:0000313" key="8">
    <source>
        <dbReference type="Proteomes" id="UP000182658"/>
    </source>
</evidence>
<dbReference type="FunCoup" id="A0A1J7J3U8">
    <property type="interactions" value="77"/>
</dbReference>
<keyword evidence="8" id="KW-1185">Reference proteome</keyword>
<evidence type="ECO:0000256" key="3">
    <source>
        <dbReference type="ARBA" id="ARBA00022980"/>
    </source>
</evidence>
<comment type="subcellular location">
    <subcellularLocation>
        <location evidence="1">Mitochondrion</location>
    </subcellularLocation>
</comment>
<keyword evidence="3 7" id="KW-0689">Ribosomal protein</keyword>
<evidence type="ECO:0000256" key="1">
    <source>
        <dbReference type="ARBA" id="ARBA00004173"/>
    </source>
</evidence>
<dbReference type="GO" id="GO:0005762">
    <property type="term" value="C:mitochondrial large ribosomal subunit"/>
    <property type="evidence" value="ECO:0007669"/>
    <property type="project" value="TreeGrafter"/>
</dbReference>
<organism evidence="7 8">
    <name type="scientific">Coniochaeta ligniaria NRRL 30616</name>
    <dbReference type="NCBI Taxonomy" id="1408157"/>
    <lineage>
        <taxon>Eukaryota</taxon>
        <taxon>Fungi</taxon>
        <taxon>Dikarya</taxon>
        <taxon>Ascomycota</taxon>
        <taxon>Pezizomycotina</taxon>
        <taxon>Sordariomycetes</taxon>
        <taxon>Sordariomycetidae</taxon>
        <taxon>Coniochaetales</taxon>
        <taxon>Coniochaetaceae</taxon>
        <taxon>Coniochaeta</taxon>
    </lineage>
</organism>
<dbReference type="InterPro" id="IPR042776">
    <property type="entry name" value="Ribosomal_mL53_fung"/>
</dbReference>
<dbReference type="FunFam" id="3.40.30.10:FF:000260">
    <property type="entry name" value="Mitochondrial ribosomal protein L44"/>
    <property type="match status" value="1"/>
</dbReference>
<dbReference type="Proteomes" id="UP000182658">
    <property type="component" value="Unassembled WGS sequence"/>
</dbReference>
<dbReference type="PANTHER" id="PTHR28236:SF1">
    <property type="entry name" value="LARGE RIBOSOMAL SUBUNIT PROTEIN ML53"/>
    <property type="match status" value="1"/>
</dbReference>
<dbReference type="AlphaFoldDB" id="A0A1J7J3U8"/>
<dbReference type="Gene3D" id="3.40.30.10">
    <property type="entry name" value="Glutaredoxin"/>
    <property type="match status" value="1"/>
</dbReference>
<dbReference type="EMBL" id="KV875093">
    <property type="protein sequence ID" value="OIW34767.1"/>
    <property type="molecule type" value="Genomic_DNA"/>
</dbReference>
<keyword evidence="4" id="KW-0496">Mitochondrion</keyword>
<keyword evidence="5" id="KW-0687">Ribonucleoprotein</keyword>
<dbReference type="STRING" id="1408157.A0A1J7J3U8"/>
<dbReference type="InterPro" id="IPR019716">
    <property type="entry name" value="Ribosomal_mL53"/>
</dbReference>
<protein>
    <recommendedName>
        <fullName evidence="6">Large ribosomal subunit protein mL53</fullName>
    </recommendedName>
</protein>
<name>A0A1J7J3U8_9PEZI</name>
<dbReference type="OrthoDB" id="4136894at2759"/>
<dbReference type="Pfam" id="PF10780">
    <property type="entry name" value="MRP_L53"/>
    <property type="match status" value="1"/>
</dbReference>